<evidence type="ECO:0000313" key="5">
    <source>
        <dbReference type="Proteomes" id="UP000288805"/>
    </source>
</evidence>
<comment type="caution">
    <text evidence="4">The sequence shown here is derived from an EMBL/GenBank/DDBJ whole genome shotgun (WGS) entry which is preliminary data.</text>
</comment>
<dbReference type="GO" id="GO:0016787">
    <property type="term" value="F:hydrolase activity"/>
    <property type="evidence" value="ECO:0007669"/>
    <property type="project" value="UniProtKB-KW"/>
</dbReference>
<dbReference type="Proteomes" id="UP000288805">
    <property type="component" value="Unassembled WGS sequence"/>
</dbReference>
<name>A0A438CRL0_VITVI</name>
<reference evidence="4 5" key="1">
    <citation type="journal article" date="2018" name="PLoS Genet.">
        <title>Population sequencing reveals clonal diversity and ancestral inbreeding in the grapevine cultivar Chardonnay.</title>
        <authorList>
            <person name="Roach M.J."/>
            <person name="Johnson D.L."/>
            <person name="Bohlmann J."/>
            <person name="van Vuuren H.J."/>
            <person name="Jones S.J."/>
            <person name="Pretorius I.S."/>
            <person name="Schmidt S.A."/>
            <person name="Borneman A.R."/>
        </authorList>
    </citation>
    <scope>NUCLEOTIDE SEQUENCE [LARGE SCALE GENOMIC DNA]</scope>
    <source>
        <strain evidence="5">cv. Chardonnay</strain>
        <tissue evidence="4">Leaf</tissue>
    </source>
</reference>
<keyword evidence="2" id="KW-0378">Hydrolase</keyword>
<evidence type="ECO:0000256" key="2">
    <source>
        <dbReference type="ARBA" id="ARBA00022801"/>
    </source>
</evidence>
<dbReference type="AlphaFoldDB" id="A0A438CRL0"/>
<evidence type="ECO:0000256" key="1">
    <source>
        <dbReference type="ARBA" id="ARBA00022723"/>
    </source>
</evidence>
<dbReference type="InterPro" id="IPR013103">
    <property type="entry name" value="RVT_2"/>
</dbReference>
<dbReference type="InterPro" id="IPR039537">
    <property type="entry name" value="Retrotran_Ty1/copia-like"/>
</dbReference>
<dbReference type="GO" id="GO:0003676">
    <property type="term" value="F:nucleic acid binding"/>
    <property type="evidence" value="ECO:0007669"/>
    <property type="project" value="InterPro"/>
</dbReference>
<dbReference type="PANTHER" id="PTHR42648">
    <property type="entry name" value="TRANSPOSASE, PUTATIVE-RELATED"/>
    <property type="match status" value="1"/>
</dbReference>
<dbReference type="GO" id="GO:0046872">
    <property type="term" value="F:metal ion binding"/>
    <property type="evidence" value="ECO:0007669"/>
    <property type="project" value="UniProtKB-KW"/>
</dbReference>
<organism evidence="4 5">
    <name type="scientific">Vitis vinifera</name>
    <name type="common">Grape</name>
    <dbReference type="NCBI Taxonomy" id="29760"/>
    <lineage>
        <taxon>Eukaryota</taxon>
        <taxon>Viridiplantae</taxon>
        <taxon>Streptophyta</taxon>
        <taxon>Embryophyta</taxon>
        <taxon>Tracheophyta</taxon>
        <taxon>Spermatophyta</taxon>
        <taxon>Magnoliopsida</taxon>
        <taxon>eudicotyledons</taxon>
        <taxon>Gunneridae</taxon>
        <taxon>Pentapetalae</taxon>
        <taxon>rosids</taxon>
        <taxon>Vitales</taxon>
        <taxon>Vitaceae</taxon>
        <taxon>Viteae</taxon>
        <taxon>Vitis</taxon>
    </lineage>
</organism>
<dbReference type="InterPro" id="IPR043502">
    <property type="entry name" value="DNA/RNA_pol_sf"/>
</dbReference>
<dbReference type="EMBL" id="QGNW01002058">
    <property type="protein sequence ID" value="RVW25846.1"/>
    <property type="molecule type" value="Genomic_DNA"/>
</dbReference>
<dbReference type="SUPFAM" id="SSF53098">
    <property type="entry name" value="Ribonuclease H-like"/>
    <property type="match status" value="1"/>
</dbReference>
<accession>A0A438CRL0</accession>
<dbReference type="SUPFAM" id="SSF56672">
    <property type="entry name" value="DNA/RNA polymerases"/>
    <property type="match status" value="1"/>
</dbReference>
<dbReference type="InterPro" id="IPR012337">
    <property type="entry name" value="RNaseH-like_sf"/>
</dbReference>
<feature type="domain" description="Reverse transcriptase Ty1/copia-type" evidence="3">
    <location>
        <begin position="211"/>
        <end position="336"/>
    </location>
</feature>
<protein>
    <submittedName>
        <fullName evidence="4">Retrovirus-related Pol polyprotein from transposon TNT 1-94</fullName>
    </submittedName>
</protein>
<dbReference type="Pfam" id="PF07727">
    <property type="entry name" value="RVT_2"/>
    <property type="match status" value="1"/>
</dbReference>
<keyword evidence="1" id="KW-0479">Metal-binding</keyword>
<dbReference type="InterPro" id="IPR036397">
    <property type="entry name" value="RNaseH_sf"/>
</dbReference>
<proteinExistence type="predicted"/>
<evidence type="ECO:0000313" key="4">
    <source>
        <dbReference type="EMBL" id="RVW25846.1"/>
    </source>
</evidence>
<gene>
    <name evidence="4" type="primary">POLX_4277</name>
    <name evidence="4" type="ORF">CK203_112746</name>
</gene>
<dbReference type="PANTHER" id="PTHR42648:SF26">
    <property type="entry name" value="INTEGRASE CATALYTIC DOMAIN-CONTAINING PROTEIN"/>
    <property type="match status" value="1"/>
</dbReference>
<dbReference type="Gene3D" id="3.30.420.10">
    <property type="entry name" value="Ribonuclease H-like superfamily/Ribonuclease H"/>
    <property type="match status" value="1"/>
</dbReference>
<evidence type="ECO:0000259" key="3">
    <source>
        <dbReference type="Pfam" id="PF07727"/>
    </source>
</evidence>
<sequence>MTVILATPGTVCDTNWYPDSEASNHVTTDARNLITKTDFLGNNKVHMGDACCFGKMHKFPFSSSDLWGPTPLELVHSDLWGPTPHQSSSGYKYYIHFIDEFSRFTWIYMLRNKSDALQTFFTSSSSSFQPNFQETLGHQAESLDSAIPIGVPNSNSAPCVGAADLFDSVLPNKDRLHITNSHNMITRSKAATMRDEHLAPMRDEHLALMRNGTWSLVSLPQGRKEIGCKWVFKIKENPNNTVNKYKARLVAKGLHQVAGFDFNEMFSPVMKPTTIRVILSITPARNWVVKQLDVNNAFLNGDLQEVHMQQPYGFQDPNQPTMVCHLHKFLYGLRQTLRA</sequence>